<evidence type="ECO:0000256" key="1">
    <source>
        <dbReference type="SAM" id="MobiDB-lite"/>
    </source>
</evidence>
<feature type="compositionally biased region" description="Basic and acidic residues" evidence="1">
    <location>
        <begin position="102"/>
        <end position="113"/>
    </location>
</feature>
<feature type="compositionally biased region" description="Low complexity" evidence="1">
    <location>
        <begin position="381"/>
        <end position="396"/>
    </location>
</feature>
<sequence length="704" mass="75712">MPPFGLYTVARHHQYGGSAPLARPVFNSMDFQDTSPGPAATVDSDAVQPVNETERGDDKMREKKEKKKKKHSLNAEGEKVTKKSTVPTAPASATPAPSSSKSTKDKDGKKESSTNDAHASEKKRKRESKVHADTPTTARGELVNAGSVLGGAFLQGLKSSMGDLSASFGHPAQPVQTDEKPSKKRKSSSKAEQGKTIDKISEAAPNGTNNGIPPGESVKKKLGRPRKSTLTQASDSPAKAPAPSVTSPYVSEPKHTPIPLPQKSPSRLATVATETRQKQAKPSRQDSEILVAETPPSQLPRTPSGFLSSPVPFSLSKPATSGRSKSKKGPTVHLSPSTSEEGLSKGTNVSSGNHASLTSSNLLRYTQPLNDEPKPRPRGRAASVATSTTSSASSMSIVEAPRVTKPYSRSGAEIDPFTEPEATKKKKTKHRETHDEATTQEFTAKFKASQHTVNFTDEHDYATTYLTWRAQSAASAPLPCLNKATGCNAKREQMLRLSREDSASSHLLSLLVATDTHARALADASARCAKADDLLALALAARVPVPLGRIEGTWRLFCPQYSATHEDKYGFGQRTLAISPIAGSPDTATTCTARLRIPPRSMAYAILPFRAPPHASFRSTTLTTSVEGYKVDVVFLGNGYLRLRMDLHLLLLGKPMEGGPGGQARFMEFVGVHDRAVRWAEEKDELEEEGRRLFAKYDGGVVED</sequence>
<gene>
    <name evidence="2" type="ORF">K460DRAFT_366855</name>
</gene>
<evidence type="ECO:0000313" key="3">
    <source>
        <dbReference type="Proteomes" id="UP000800039"/>
    </source>
</evidence>
<feature type="compositionally biased region" description="Polar residues" evidence="1">
    <location>
        <begin position="295"/>
        <end position="307"/>
    </location>
</feature>
<feature type="compositionally biased region" description="Polar residues" evidence="1">
    <location>
        <begin position="334"/>
        <end position="369"/>
    </location>
</feature>
<comment type="caution">
    <text evidence="2">The sequence shown here is derived from an EMBL/GenBank/DDBJ whole genome shotgun (WGS) entry which is preliminary data.</text>
</comment>
<dbReference type="EMBL" id="ML976616">
    <property type="protein sequence ID" value="KAF1846015.1"/>
    <property type="molecule type" value="Genomic_DNA"/>
</dbReference>
<feature type="compositionally biased region" description="Basic and acidic residues" evidence="1">
    <location>
        <begin position="52"/>
        <end position="63"/>
    </location>
</feature>
<feature type="compositionally biased region" description="Basic and acidic residues" evidence="1">
    <location>
        <begin position="192"/>
        <end position="201"/>
    </location>
</feature>
<protein>
    <submittedName>
        <fullName evidence="2">Uncharacterized protein</fullName>
    </submittedName>
</protein>
<accession>A0A9P4GI46</accession>
<feature type="region of interest" description="Disordered" evidence="1">
    <location>
        <begin position="161"/>
        <end position="437"/>
    </location>
</feature>
<reference evidence="2" key="1">
    <citation type="submission" date="2020-01" db="EMBL/GenBank/DDBJ databases">
        <authorList>
            <consortium name="DOE Joint Genome Institute"/>
            <person name="Haridas S."/>
            <person name="Albert R."/>
            <person name="Binder M."/>
            <person name="Bloem J."/>
            <person name="Labutti K."/>
            <person name="Salamov A."/>
            <person name="Andreopoulos B."/>
            <person name="Baker S.E."/>
            <person name="Barry K."/>
            <person name="Bills G."/>
            <person name="Bluhm B.H."/>
            <person name="Cannon C."/>
            <person name="Castanera R."/>
            <person name="Culley D.E."/>
            <person name="Daum C."/>
            <person name="Ezra D."/>
            <person name="Gonzalez J.B."/>
            <person name="Henrissat B."/>
            <person name="Kuo A."/>
            <person name="Liang C."/>
            <person name="Lipzen A."/>
            <person name="Lutzoni F."/>
            <person name="Magnuson J."/>
            <person name="Mondo S."/>
            <person name="Nolan M."/>
            <person name="Ohm R."/>
            <person name="Pangilinan J."/>
            <person name="Park H.-J."/>
            <person name="Ramirez L."/>
            <person name="Alfaro M."/>
            <person name="Sun H."/>
            <person name="Tritt A."/>
            <person name="Yoshinaga Y."/>
            <person name="Zwiers L.-H."/>
            <person name="Turgeon B.G."/>
            <person name="Goodwin S.B."/>
            <person name="Spatafora J.W."/>
            <person name="Crous P.W."/>
            <person name="Grigoriev I.V."/>
        </authorList>
    </citation>
    <scope>NUCLEOTIDE SEQUENCE</scope>
    <source>
        <strain evidence="2">CBS 394.84</strain>
    </source>
</reference>
<feature type="compositionally biased region" description="Low complexity" evidence="1">
    <location>
        <begin position="83"/>
        <end position="101"/>
    </location>
</feature>
<evidence type="ECO:0000313" key="2">
    <source>
        <dbReference type="EMBL" id="KAF1846015.1"/>
    </source>
</evidence>
<feature type="region of interest" description="Disordered" evidence="1">
    <location>
        <begin position="17"/>
        <end position="145"/>
    </location>
</feature>
<dbReference type="Proteomes" id="UP000800039">
    <property type="component" value="Unassembled WGS sequence"/>
</dbReference>
<keyword evidence="3" id="KW-1185">Reference proteome</keyword>
<dbReference type="GeneID" id="63850717"/>
<dbReference type="RefSeq" id="XP_040788578.1">
    <property type="nucleotide sequence ID" value="XM_040933466.1"/>
</dbReference>
<feature type="compositionally biased region" description="Low complexity" evidence="1">
    <location>
        <begin position="233"/>
        <end position="244"/>
    </location>
</feature>
<dbReference type="AlphaFoldDB" id="A0A9P4GI46"/>
<organism evidence="2 3">
    <name type="scientific">Cucurbitaria berberidis CBS 394.84</name>
    <dbReference type="NCBI Taxonomy" id="1168544"/>
    <lineage>
        <taxon>Eukaryota</taxon>
        <taxon>Fungi</taxon>
        <taxon>Dikarya</taxon>
        <taxon>Ascomycota</taxon>
        <taxon>Pezizomycotina</taxon>
        <taxon>Dothideomycetes</taxon>
        <taxon>Pleosporomycetidae</taxon>
        <taxon>Pleosporales</taxon>
        <taxon>Pleosporineae</taxon>
        <taxon>Cucurbitariaceae</taxon>
        <taxon>Cucurbitaria</taxon>
    </lineage>
</organism>
<name>A0A9P4GI46_9PLEO</name>
<dbReference type="OrthoDB" id="3685818at2759"/>
<proteinExistence type="predicted"/>